<evidence type="ECO:0000259" key="1">
    <source>
        <dbReference type="Pfam" id="PF01520"/>
    </source>
</evidence>
<dbReference type="AlphaFoldDB" id="A0A1J5S913"/>
<dbReference type="GO" id="GO:0009253">
    <property type="term" value="P:peptidoglycan catabolic process"/>
    <property type="evidence" value="ECO:0007669"/>
    <property type="project" value="InterPro"/>
</dbReference>
<comment type="caution">
    <text evidence="2">The sequence shown here is derived from an EMBL/GenBank/DDBJ whole genome shotgun (WGS) entry which is preliminary data.</text>
</comment>
<sequence length="245" mass="27588">MKQIIAFITILCLFIHQSFGDDGIDKKKKVIIVWQPSHQTDTGKDFSEAETCNAIVEAAMKMKPHFKEYKVWSIGNENVHHSNVGSNTKIEHTSAIIDGKISGYAYELQEANKKHPQVFIAVHNNGGTKRNAVWGYIHYGDSYESENRILAARLIKAISSVTNLENRGVLVDSTTGRNDYRCQSTNKLSFYSLDENINTAPYRVLLEIGDNTVSRELLTSDEGRKKIGEALKQELAAWIAEKKLE</sequence>
<protein>
    <submittedName>
        <fullName evidence="2">N-acetylmuramoyl-L-alanine amidase</fullName>
    </submittedName>
</protein>
<dbReference type="InterPro" id="IPR002508">
    <property type="entry name" value="MurNAc-LAA_cat"/>
</dbReference>
<dbReference type="SUPFAM" id="SSF53187">
    <property type="entry name" value="Zn-dependent exopeptidases"/>
    <property type="match status" value="1"/>
</dbReference>
<feature type="domain" description="MurNAc-LAA" evidence="1">
    <location>
        <begin position="109"/>
        <end position="233"/>
    </location>
</feature>
<dbReference type="EMBL" id="MLJW01000092">
    <property type="protein sequence ID" value="OIR00709.1"/>
    <property type="molecule type" value="Genomic_DNA"/>
</dbReference>
<name>A0A1J5S913_9ZZZZ</name>
<organism evidence="2">
    <name type="scientific">mine drainage metagenome</name>
    <dbReference type="NCBI Taxonomy" id="410659"/>
    <lineage>
        <taxon>unclassified sequences</taxon>
        <taxon>metagenomes</taxon>
        <taxon>ecological metagenomes</taxon>
    </lineage>
</organism>
<dbReference type="Pfam" id="PF01520">
    <property type="entry name" value="Amidase_3"/>
    <property type="match status" value="1"/>
</dbReference>
<dbReference type="GO" id="GO:0008745">
    <property type="term" value="F:N-acetylmuramoyl-L-alanine amidase activity"/>
    <property type="evidence" value="ECO:0007669"/>
    <property type="project" value="InterPro"/>
</dbReference>
<proteinExistence type="predicted"/>
<dbReference type="Gene3D" id="3.40.630.40">
    <property type="entry name" value="Zn-dependent exopeptidases"/>
    <property type="match status" value="1"/>
</dbReference>
<gene>
    <name evidence="2" type="ORF">GALL_172340</name>
</gene>
<reference evidence="2" key="1">
    <citation type="submission" date="2016-10" db="EMBL/GenBank/DDBJ databases">
        <title>Sequence of Gallionella enrichment culture.</title>
        <authorList>
            <person name="Poehlein A."/>
            <person name="Muehling M."/>
            <person name="Daniel R."/>
        </authorList>
    </citation>
    <scope>NUCLEOTIDE SEQUENCE</scope>
</reference>
<accession>A0A1J5S913</accession>
<evidence type="ECO:0000313" key="2">
    <source>
        <dbReference type="EMBL" id="OIR00709.1"/>
    </source>
</evidence>